<sequence>RMPRNQADIGRMGTGVVCSQADEASQAQEVRLRAMPQNWRKKWERPAAIFRIANQMQPKSLPPLSAPGRLLPQVPPEQLVGRSAVARMAVDYWRNEAATAGRDVPTASPGSNAATSTTQSWTSGMSKAALSGSSRRRCALYGKCMQMDVVTESLEFLSGCTHAK</sequence>
<feature type="compositionally biased region" description="Polar residues" evidence="1">
    <location>
        <begin position="108"/>
        <end position="125"/>
    </location>
</feature>
<feature type="non-terminal residue" evidence="2">
    <location>
        <position position="1"/>
    </location>
</feature>
<organism evidence="2">
    <name type="scientific">Cladocopium goreaui</name>
    <dbReference type="NCBI Taxonomy" id="2562237"/>
    <lineage>
        <taxon>Eukaryota</taxon>
        <taxon>Sar</taxon>
        <taxon>Alveolata</taxon>
        <taxon>Dinophyceae</taxon>
        <taxon>Suessiales</taxon>
        <taxon>Symbiodiniaceae</taxon>
        <taxon>Cladocopium</taxon>
    </lineage>
</organism>
<reference evidence="2" key="1">
    <citation type="submission" date="2022-10" db="EMBL/GenBank/DDBJ databases">
        <authorList>
            <person name="Chen Y."/>
            <person name="Dougan E. K."/>
            <person name="Chan C."/>
            <person name="Rhodes N."/>
            <person name="Thang M."/>
        </authorList>
    </citation>
    <scope>NUCLEOTIDE SEQUENCE</scope>
</reference>
<protein>
    <submittedName>
        <fullName evidence="2">Uncharacterized protein</fullName>
    </submittedName>
</protein>
<accession>A0A9P1GDD0</accession>
<dbReference type="AlphaFoldDB" id="A0A9P1GDD0"/>
<evidence type="ECO:0000313" key="3">
    <source>
        <dbReference type="EMBL" id="CAL1159987.1"/>
    </source>
</evidence>
<name>A0A9P1GDD0_9DINO</name>
<evidence type="ECO:0000313" key="2">
    <source>
        <dbReference type="EMBL" id="CAI4006612.1"/>
    </source>
</evidence>
<proteinExistence type="predicted"/>
<dbReference type="EMBL" id="CAMXCT020003867">
    <property type="protein sequence ID" value="CAL1159987.1"/>
    <property type="molecule type" value="Genomic_DNA"/>
</dbReference>
<evidence type="ECO:0000313" key="4">
    <source>
        <dbReference type="Proteomes" id="UP001152797"/>
    </source>
</evidence>
<dbReference type="OrthoDB" id="446829at2759"/>
<reference evidence="3" key="2">
    <citation type="submission" date="2024-04" db="EMBL/GenBank/DDBJ databases">
        <authorList>
            <person name="Chen Y."/>
            <person name="Shah S."/>
            <person name="Dougan E. K."/>
            <person name="Thang M."/>
            <person name="Chan C."/>
        </authorList>
    </citation>
    <scope>NUCLEOTIDE SEQUENCE [LARGE SCALE GENOMIC DNA]</scope>
</reference>
<dbReference type="EMBL" id="CAMXCT030003867">
    <property type="protein sequence ID" value="CAL4793924.1"/>
    <property type="molecule type" value="Genomic_DNA"/>
</dbReference>
<comment type="caution">
    <text evidence="2">The sequence shown here is derived from an EMBL/GenBank/DDBJ whole genome shotgun (WGS) entry which is preliminary data.</text>
</comment>
<keyword evidence="4" id="KW-1185">Reference proteome</keyword>
<feature type="region of interest" description="Disordered" evidence="1">
    <location>
        <begin position="101"/>
        <end position="128"/>
    </location>
</feature>
<gene>
    <name evidence="2" type="ORF">C1SCF055_LOCUS32240</name>
</gene>
<evidence type="ECO:0000256" key="1">
    <source>
        <dbReference type="SAM" id="MobiDB-lite"/>
    </source>
</evidence>
<dbReference type="EMBL" id="CAMXCT010003867">
    <property type="protein sequence ID" value="CAI4006612.1"/>
    <property type="molecule type" value="Genomic_DNA"/>
</dbReference>
<dbReference type="Proteomes" id="UP001152797">
    <property type="component" value="Unassembled WGS sequence"/>
</dbReference>